<dbReference type="HOGENOM" id="CLU_028377_0_0_1"/>
<feature type="compositionally biased region" description="Basic residues" evidence="1">
    <location>
        <begin position="12"/>
        <end position="26"/>
    </location>
</feature>
<dbReference type="OMA" id="HIRERHT"/>
<dbReference type="InterPro" id="IPR026302">
    <property type="entry name" value="NEDD4-bd_p2"/>
</dbReference>
<feature type="compositionally biased region" description="Basic and acidic residues" evidence="1">
    <location>
        <begin position="82"/>
        <end position="92"/>
    </location>
</feature>
<organism evidence="3 4">
    <name type="scientific">Loxodonta africana</name>
    <name type="common">African elephant</name>
    <dbReference type="NCBI Taxonomy" id="9785"/>
    <lineage>
        <taxon>Eukaryota</taxon>
        <taxon>Metazoa</taxon>
        <taxon>Chordata</taxon>
        <taxon>Craniata</taxon>
        <taxon>Vertebrata</taxon>
        <taxon>Euteleostomi</taxon>
        <taxon>Mammalia</taxon>
        <taxon>Eutheria</taxon>
        <taxon>Afrotheria</taxon>
        <taxon>Proboscidea</taxon>
        <taxon>Elephantidae</taxon>
        <taxon>Loxodonta</taxon>
    </lineage>
</organism>
<feature type="compositionally biased region" description="Polar residues" evidence="1">
    <location>
        <begin position="538"/>
        <end position="555"/>
    </location>
</feature>
<dbReference type="Ensembl" id="ENSLAFT00000000600.3">
    <property type="protein sequence ID" value="ENSLAFP00000000505.3"/>
    <property type="gene ID" value="ENSLAFG00000000600.3"/>
</dbReference>
<reference evidence="3" key="2">
    <citation type="submission" date="2025-08" db="UniProtKB">
        <authorList>
            <consortium name="Ensembl"/>
        </authorList>
    </citation>
    <scope>IDENTIFICATION</scope>
    <source>
        <strain evidence="3">Isolate ISIS603380</strain>
    </source>
</reference>
<dbReference type="PANTHER" id="PTHR13308:SF23">
    <property type="entry name" value="NEDD4-BINDING PROTEIN 2-LIKE 2"/>
    <property type="match status" value="1"/>
</dbReference>
<keyword evidence="4" id="KW-1185">Reference proteome</keyword>
<reference evidence="3 4" key="1">
    <citation type="submission" date="2009-06" db="EMBL/GenBank/DDBJ databases">
        <title>The Genome Sequence of Loxodonta africana (African elephant).</title>
        <authorList>
            <person name="Di Palma F."/>
            <person name="Heiman D."/>
            <person name="Young S."/>
            <person name="Johnson J."/>
            <person name="Lander E.S."/>
            <person name="Lindblad-Toh K."/>
        </authorList>
    </citation>
    <scope>NUCLEOTIDE SEQUENCE [LARGE SCALE GENOMIC DNA]</scope>
    <source>
        <strain evidence="3 4">Isolate ISIS603380</strain>
    </source>
</reference>
<dbReference type="GeneTree" id="ENSGT00940000165080"/>
<dbReference type="InParanoid" id="G3SM15"/>
<dbReference type="AlphaFoldDB" id="G3SM15"/>
<evidence type="ECO:0000313" key="4">
    <source>
        <dbReference type="Proteomes" id="UP000007646"/>
    </source>
</evidence>
<dbReference type="PANTHER" id="PTHR13308">
    <property type="entry name" value="NEDD4-BINDING PROTEIN 2-LIKE 1"/>
    <property type="match status" value="1"/>
</dbReference>
<name>G3SM15_LOXAF</name>
<evidence type="ECO:0000256" key="1">
    <source>
        <dbReference type="SAM" id="MobiDB-lite"/>
    </source>
</evidence>
<evidence type="ECO:0000259" key="2">
    <source>
        <dbReference type="Pfam" id="PF25126"/>
    </source>
</evidence>
<dbReference type="Pfam" id="PF25126">
    <property type="entry name" value="DUF7818"/>
    <property type="match status" value="1"/>
</dbReference>
<dbReference type="GO" id="GO:0005634">
    <property type="term" value="C:nucleus"/>
    <property type="evidence" value="ECO:0007669"/>
    <property type="project" value="TreeGrafter"/>
</dbReference>
<dbReference type="GO" id="GO:0003714">
    <property type="term" value="F:transcription corepressor activity"/>
    <property type="evidence" value="ECO:0007669"/>
    <property type="project" value="TreeGrafter"/>
</dbReference>
<dbReference type="GO" id="GO:0000122">
    <property type="term" value="P:negative regulation of transcription by RNA polymerase II"/>
    <property type="evidence" value="ECO:0007669"/>
    <property type="project" value="TreeGrafter"/>
</dbReference>
<dbReference type="STRING" id="9785.ENSLAFP00000000505"/>
<dbReference type="InterPro" id="IPR056720">
    <property type="entry name" value="DUF7818"/>
</dbReference>
<feature type="domain" description="DUF7818" evidence="2">
    <location>
        <begin position="559"/>
        <end position="593"/>
    </location>
</feature>
<feature type="region of interest" description="Disordered" evidence="1">
    <location>
        <begin position="531"/>
        <end position="555"/>
    </location>
</feature>
<protein>
    <recommendedName>
        <fullName evidence="2">DUF7818 domain-containing protein</fullName>
    </recommendedName>
</protein>
<proteinExistence type="predicted"/>
<evidence type="ECO:0000313" key="3">
    <source>
        <dbReference type="Ensembl" id="ENSLAFP00000000505.3"/>
    </source>
</evidence>
<feature type="region of interest" description="Disordered" evidence="1">
    <location>
        <begin position="1"/>
        <end position="30"/>
    </location>
</feature>
<accession>G3SM15</accession>
<dbReference type="Proteomes" id="UP000007646">
    <property type="component" value="Unassembled WGS sequence"/>
</dbReference>
<reference evidence="3" key="3">
    <citation type="submission" date="2025-09" db="UniProtKB">
        <authorList>
            <consortium name="Ensembl"/>
        </authorList>
    </citation>
    <scope>IDENTIFICATION</scope>
    <source>
        <strain evidence="3">Isolate ISIS603380</strain>
    </source>
</reference>
<sequence>FRERDLKETGHGLRKLKQKRNRKRNKTQTNYSEIVGKNACDVLSYLTPGAQEPSQSEEEDLEETKREPRCTLTGGLGNKRRGFVDGSKEESQKNMYLEERFPNVTSVVELYNTPKNYPPKEGDNLLLSLSSIPSGSSVACQAVTQNLSSVTRGDCSGVKVEKQTENTHAVPLDVQDGFAEGLYSLMPKREAGEKSLLCHQRGSKTSRQVLIEEQGVNTPQTNEWAFFSTDLSDEELQLASAGQPYFGSWPEGPHTFICEQRPKKGRWRRQVCPDGRGHLVKLISTCEGVPRPGNSPELLIEKKLLIEDENLSSSAETTDSFIETSIFRNYLPELGSPRKALVSTKNKTRRQMRTFSLAPNFGLQGQANNVKEMGKGVLLVENHGLKLVWGAEKDRISEINDGKEKKENRMTSNPHPLCFSLDIIKDLSLFLGGRFYPRCLPFNRLGRSVWFYHSPVSSLMLQYTSSFWKLSLTSRTPFLTSGSQTMVDHKQDDLRLVSPEILCHQPDTLYSFKLPSDHHFLSKRVGDKLEKEEEARPFQSSQTEENQDFTRTTCTPPGLPLSQEFAFQLVRLFGSPGVPMDSLLPEDYVVPLDWKTLKMIYSQWKTSVEKRQKKIA</sequence>
<feature type="compositionally biased region" description="Basic and acidic residues" evidence="1">
    <location>
        <begin position="1"/>
        <end position="11"/>
    </location>
</feature>
<feature type="region of interest" description="Disordered" evidence="1">
    <location>
        <begin position="46"/>
        <end position="92"/>
    </location>
</feature>
<dbReference type="eggNOG" id="ENOG502SB2H">
    <property type="taxonomic scope" value="Eukaryota"/>
</dbReference>